<dbReference type="AlphaFoldDB" id="C1AWD4"/>
<evidence type="ECO:0000313" key="2">
    <source>
        <dbReference type="Proteomes" id="UP000002212"/>
    </source>
</evidence>
<dbReference type="InterPro" id="IPR008557">
    <property type="entry name" value="PhoX"/>
</dbReference>
<dbReference type="PATRIC" id="fig|632772.20.peg.5701"/>
<dbReference type="Proteomes" id="UP000002212">
    <property type="component" value="Chromosome"/>
</dbReference>
<dbReference type="KEGG" id="rop:ROP_54600"/>
<dbReference type="HOGENOM" id="CLU_2587419_0_0_11"/>
<evidence type="ECO:0000313" key="1">
    <source>
        <dbReference type="EMBL" id="BAH53707.1"/>
    </source>
</evidence>
<protein>
    <submittedName>
        <fullName evidence="1">Uncharacterized protein</fullName>
    </submittedName>
</protein>
<dbReference type="EMBL" id="AP011115">
    <property type="protein sequence ID" value="BAH53707.1"/>
    <property type="molecule type" value="Genomic_DNA"/>
</dbReference>
<accession>C1AWD4</accession>
<dbReference type="Pfam" id="PF05787">
    <property type="entry name" value="PhoX"/>
    <property type="match status" value="1"/>
</dbReference>
<gene>
    <name evidence="1" type="ordered locus">ROP_54600</name>
</gene>
<sequence length="80" mass="8946">MIVVHASRIGDHLVTCRWVACEETEARAGEDGFLLDHGYVFEVDPASQDANTGKSPVPRKFLGWNAHEAVRRTRRRAPST</sequence>
<name>C1AWD4_RHOOB</name>
<organism evidence="1 2">
    <name type="scientific">Rhodococcus opacus (strain B4)</name>
    <dbReference type="NCBI Taxonomy" id="632772"/>
    <lineage>
        <taxon>Bacteria</taxon>
        <taxon>Bacillati</taxon>
        <taxon>Actinomycetota</taxon>
        <taxon>Actinomycetes</taxon>
        <taxon>Mycobacteriales</taxon>
        <taxon>Nocardiaceae</taxon>
        <taxon>Rhodococcus</taxon>
    </lineage>
</organism>
<dbReference type="STRING" id="632772.ROP_54600"/>
<reference evidence="1 2" key="1">
    <citation type="submission" date="2009-03" db="EMBL/GenBank/DDBJ databases">
        <title>Comparison of the complete genome sequences of Rhodococcus erythropolis PR4 and Rhodococcus opacus B4.</title>
        <authorList>
            <person name="Takarada H."/>
            <person name="Sekine M."/>
            <person name="Hosoyama A."/>
            <person name="Yamada R."/>
            <person name="Fujisawa T."/>
            <person name="Omata S."/>
            <person name="Shimizu A."/>
            <person name="Tsukatani N."/>
            <person name="Tanikawa S."/>
            <person name="Fujita N."/>
            <person name="Harayama S."/>
        </authorList>
    </citation>
    <scope>NUCLEOTIDE SEQUENCE [LARGE SCALE GENOMIC DNA]</scope>
    <source>
        <strain evidence="1 2">B4</strain>
    </source>
</reference>
<proteinExistence type="predicted"/>